<evidence type="ECO:0000256" key="1">
    <source>
        <dbReference type="SAM" id="MobiDB-lite"/>
    </source>
</evidence>
<feature type="compositionally biased region" description="Low complexity" evidence="1">
    <location>
        <begin position="239"/>
        <end position="251"/>
    </location>
</feature>
<dbReference type="EMBL" id="JADYXP020000005">
    <property type="protein sequence ID" value="KAL0124875.1"/>
    <property type="molecule type" value="Genomic_DNA"/>
</dbReference>
<feature type="compositionally biased region" description="Basic residues" evidence="1">
    <location>
        <begin position="279"/>
        <end position="289"/>
    </location>
</feature>
<keyword evidence="3" id="KW-1185">Reference proteome</keyword>
<feature type="compositionally biased region" description="Low complexity" evidence="1">
    <location>
        <begin position="97"/>
        <end position="122"/>
    </location>
</feature>
<name>A0AAW2GE98_9HYME</name>
<feature type="region of interest" description="Disordered" evidence="1">
    <location>
        <begin position="479"/>
        <end position="503"/>
    </location>
</feature>
<feature type="compositionally biased region" description="Polar residues" evidence="1">
    <location>
        <begin position="224"/>
        <end position="238"/>
    </location>
</feature>
<feature type="compositionally biased region" description="Low complexity" evidence="1">
    <location>
        <begin position="262"/>
        <end position="278"/>
    </location>
</feature>
<proteinExistence type="predicted"/>
<sequence length="711" mass="77004">MSPASQGALEVERYIGSCLISSNLRAGLHGKPVPVCRKQQEQAATGRGGKARNGYNGGQNYSGLADQQQGQVQYGGPGGWTGAPLISMTSSPRRCNQRLSPSLSQQQQQQQQTCGDQQQVSSPGSHPHKNPLSRLAIHTQGAPLILTGRLYNRGKVHSNNSGNNSGGSNGNVNTSTCNNVAGNYAHSTANSFMTNNANAATRCPASRIPSQRPAEVTAKKPPTIVSSNSKATATNGDCSSSTSKENSGTSNIANIDSLSIASDESSGSNNSENSLPRIIKPRKRRKKDRKPPNNVIASGVDAIKPEEPQVQRQQLAGCVTAAGEQSNLAGVKSYVPTCYEPRIYEAAAPHLRNYRRPPIGHRENTYGGCRAPSMQIEIADVRPQRYVHHRHHVQVKVLDDNRNVIAAPIHATAPPKNYRHHHANDHCSGNLPRRYVHEYPAESCEDAGRRDRLGPCQCRYCDPAGLIWDVDRNGYSPFLTTNMSAPPGPPPPPPPPPPASSGVEYCRANHFGQIPLFLASTCTSLEERALDRVFDEHSRPHDDRRDARPSAGSAGVMLRRSWSDPTSYFSYAEEISAPARDVGVIGDRGGQFESGRHKRTLWRGDSIGSAPLSLPANANAANLTAASAVSPKGLEVSTEIITSPNGHRDLEIKFYSSPSPAERLAEEDKSSSSFTGEADDDDNEDDDFSDIWSYHELKLQQDFRTLLQAEE</sequence>
<evidence type="ECO:0000313" key="2">
    <source>
        <dbReference type="EMBL" id="KAL0124875.1"/>
    </source>
</evidence>
<reference evidence="2 3" key="1">
    <citation type="submission" date="2023-03" db="EMBL/GenBank/DDBJ databases">
        <title>High recombination rates correlate with genetic variation in Cardiocondyla obscurior ants.</title>
        <authorList>
            <person name="Errbii M."/>
        </authorList>
    </citation>
    <scope>NUCLEOTIDE SEQUENCE [LARGE SCALE GENOMIC DNA]</scope>
    <source>
        <strain evidence="2">Alpha-2009</strain>
        <tissue evidence="2">Whole body</tissue>
    </source>
</reference>
<feature type="region of interest" description="Disordered" evidence="1">
    <location>
        <begin position="657"/>
        <end position="688"/>
    </location>
</feature>
<dbReference type="AlphaFoldDB" id="A0AAW2GE98"/>
<organism evidence="2 3">
    <name type="scientific">Cardiocondyla obscurior</name>
    <dbReference type="NCBI Taxonomy" id="286306"/>
    <lineage>
        <taxon>Eukaryota</taxon>
        <taxon>Metazoa</taxon>
        <taxon>Ecdysozoa</taxon>
        <taxon>Arthropoda</taxon>
        <taxon>Hexapoda</taxon>
        <taxon>Insecta</taxon>
        <taxon>Pterygota</taxon>
        <taxon>Neoptera</taxon>
        <taxon>Endopterygota</taxon>
        <taxon>Hymenoptera</taxon>
        <taxon>Apocrita</taxon>
        <taxon>Aculeata</taxon>
        <taxon>Formicoidea</taxon>
        <taxon>Formicidae</taxon>
        <taxon>Myrmicinae</taxon>
        <taxon>Cardiocondyla</taxon>
    </lineage>
</organism>
<evidence type="ECO:0000313" key="3">
    <source>
        <dbReference type="Proteomes" id="UP001430953"/>
    </source>
</evidence>
<accession>A0AAW2GE98</accession>
<dbReference type="Proteomes" id="UP001430953">
    <property type="component" value="Unassembled WGS sequence"/>
</dbReference>
<protein>
    <submittedName>
        <fullName evidence="2">Uncharacterized protein</fullName>
    </submittedName>
</protein>
<gene>
    <name evidence="2" type="ORF">PUN28_006621</name>
</gene>
<feature type="compositionally biased region" description="Pro residues" evidence="1">
    <location>
        <begin position="486"/>
        <end position="499"/>
    </location>
</feature>
<feature type="compositionally biased region" description="Acidic residues" evidence="1">
    <location>
        <begin position="677"/>
        <end position="688"/>
    </location>
</feature>
<comment type="caution">
    <text evidence="2">The sequence shown here is derived from an EMBL/GenBank/DDBJ whole genome shotgun (WGS) entry which is preliminary data.</text>
</comment>
<feature type="compositionally biased region" description="Low complexity" evidence="1">
    <location>
        <begin position="63"/>
        <end position="72"/>
    </location>
</feature>
<feature type="region of interest" description="Disordered" evidence="1">
    <location>
        <begin position="39"/>
        <end position="132"/>
    </location>
</feature>
<feature type="region of interest" description="Disordered" evidence="1">
    <location>
        <begin position="205"/>
        <end position="298"/>
    </location>
</feature>